<evidence type="ECO:0000256" key="4">
    <source>
        <dbReference type="ARBA" id="ARBA00022777"/>
    </source>
</evidence>
<dbReference type="GO" id="GO:0004674">
    <property type="term" value="F:protein serine/threonine kinase activity"/>
    <property type="evidence" value="ECO:0007669"/>
    <property type="project" value="UniProtKB-KW"/>
</dbReference>
<reference evidence="9" key="1">
    <citation type="submission" date="2021-01" db="EMBL/GenBank/DDBJ databases">
        <authorList>
            <person name="Corre E."/>
            <person name="Pelletier E."/>
            <person name="Niang G."/>
            <person name="Scheremetjew M."/>
            <person name="Finn R."/>
            <person name="Kale V."/>
            <person name="Holt S."/>
            <person name="Cochrane G."/>
            <person name="Meng A."/>
            <person name="Brown T."/>
            <person name="Cohen L."/>
        </authorList>
    </citation>
    <scope>NUCLEOTIDE SEQUENCE</scope>
    <source>
        <strain evidence="9">CT5</strain>
    </source>
</reference>
<evidence type="ECO:0000256" key="5">
    <source>
        <dbReference type="ARBA" id="ARBA00022840"/>
    </source>
</evidence>
<dbReference type="InterPro" id="IPR000719">
    <property type="entry name" value="Prot_kinase_dom"/>
</dbReference>
<evidence type="ECO:0000256" key="2">
    <source>
        <dbReference type="ARBA" id="ARBA00022679"/>
    </source>
</evidence>
<evidence type="ECO:0000313" key="9">
    <source>
        <dbReference type="EMBL" id="CAE0386824.1"/>
    </source>
</evidence>
<dbReference type="AlphaFoldDB" id="A0A7S3KKR0"/>
<dbReference type="PROSITE" id="PS50011">
    <property type="entry name" value="PROTEIN_KINASE_DOM"/>
    <property type="match status" value="1"/>
</dbReference>
<dbReference type="SMART" id="SM00133">
    <property type="entry name" value="S_TK_X"/>
    <property type="match status" value="1"/>
</dbReference>
<evidence type="ECO:0000256" key="6">
    <source>
        <dbReference type="PROSITE-ProRule" id="PRU10141"/>
    </source>
</evidence>
<gene>
    <name evidence="9" type="ORF">ECRA1380_LOCUS11788</name>
</gene>
<sequence>MGAVCCKLGGVEGNNSSKSYQKSRKSSDASKPRKSSFQEFESVDRKAWISEQCKHAGDQDLFTKEINECDFQKAHCIGRGAYSSVYLVYKKDTGRPYAMKVIKKSINKIEKDRVKLEKKIMTDCYSPFLVKLYCTFQTQDKLFFILEYVNGGELNTKLIKAGVIKEDLARFYAAEILLALKIMHEKNYLHRDVNPRNILIDNKGHIKIIDFGLSKNIKEDSDRIETCGTPAYCAPEIIKGGKHEKTMDFWSFGVLLYEMLHGKYPFLKGTVKSKDEIFKQVLNNKLKIDRNLSPFTEDFLKKLLNKDPAKRLGANGIEEILNHPFLETINFKDLSIKKMKSPYVPKVKSEDCTKYISGTWLEEPVDTTDNELTFTLDEKREAYVRDFSFYAEGSFAGLWTGDSSRATTPTKSGSDISEY</sequence>
<dbReference type="FunFam" id="1.10.510.10:FF:000210">
    <property type="entry name" value="Non-specific serine/threonine protein kinase"/>
    <property type="match status" value="1"/>
</dbReference>
<name>A0A7S3KKR0_EUPCR</name>
<evidence type="ECO:0000259" key="8">
    <source>
        <dbReference type="PROSITE" id="PS50011"/>
    </source>
</evidence>
<keyword evidence="3 6" id="KW-0547">Nucleotide-binding</keyword>
<organism evidence="9">
    <name type="scientific">Euplotes crassus</name>
    <dbReference type="NCBI Taxonomy" id="5936"/>
    <lineage>
        <taxon>Eukaryota</taxon>
        <taxon>Sar</taxon>
        <taxon>Alveolata</taxon>
        <taxon>Ciliophora</taxon>
        <taxon>Intramacronucleata</taxon>
        <taxon>Spirotrichea</taxon>
        <taxon>Hypotrichia</taxon>
        <taxon>Euplotida</taxon>
        <taxon>Euplotidae</taxon>
        <taxon>Moneuplotes</taxon>
    </lineage>
</organism>
<dbReference type="InterPro" id="IPR000961">
    <property type="entry name" value="AGC-kinase_C"/>
</dbReference>
<evidence type="ECO:0000256" key="3">
    <source>
        <dbReference type="ARBA" id="ARBA00022741"/>
    </source>
</evidence>
<dbReference type="Gene3D" id="1.10.510.10">
    <property type="entry name" value="Transferase(Phosphotransferase) domain 1"/>
    <property type="match status" value="1"/>
</dbReference>
<dbReference type="Pfam" id="PF00069">
    <property type="entry name" value="Pkinase"/>
    <property type="match status" value="1"/>
</dbReference>
<dbReference type="PANTHER" id="PTHR24351">
    <property type="entry name" value="RIBOSOMAL PROTEIN S6 KINASE"/>
    <property type="match status" value="1"/>
</dbReference>
<dbReference type="SUPFAM" id="SSF56112">
    <property type="entry name" value="Protein kinase-like (PK-like)"/>
    <property type="match status" value="1"/>
</dbReference>
<keyword evidence="5 6" id="KW-0067">ATP-binding</keyword>
<keyword evidence="2" id="KW-0808">Transferase</keyword>
<dbReference type="EMBL" id="HBIK01025524">
    <property type="protein sequence ID" value="CAE0386824.1"/>
    <property type="molecule type" value="Transcribed_RNA"/>
</dbReference>
<dbReference type="InterPro" id="IPR011009">
    <property type="entry name" value="Kinase-like_dom_sf"/>
</dbReference>
<feature type="region of interest" description="Disordered" evidence="7">
    <location>
        <begin position="1"/>
        <end position="38"/>
    </location>
</feature>
<evidence type="ECO:0000256" key="7">
    <source>
        <dbReference type="SAM" id="MobiDB-lite"/>
    </source>
</evidence>
<dbReference type="GO" id="GO:0005524">
    <property type="term" value="F:ATP binding"/>
    <property type="evidence" value="ECO:0007669"/>
    <property type="project" value="UniProtKB-UniRule"/>
</dbReference>
<keyword evidence="4" id="KW-0418">Kinase</keyword>
<feature type="binding site" evidence="6">
    <location>
        <position position="104"/>
    </location>
    <ligand>
        <name>ATP</name>
        <dbReference type="ChEBI" id="CHEBI:30616"/>
    </ligand>
</feature>
<accession>A0A7S3KKR0</accession>
<dbReference type="CDD" id="cd05123">
    <property type="entry name" value="STKc_AGC"/>
    <property type="match status" value="1"/>
</dbReference>
<feature type="domain" description="Protein kinase" evidence="8">
    <location>
        <begin position="71"/>
        <end position="326"/>
    </location>
</feature>
<proteinExistence type="predicted"/>
<keyword evidence="1" id="KW-0723">Serine/threonine-protein kinase</keyword>
<dbReference type="PROSITE" id="PS00107">
    <property type="entry name" value="PROTEIN_KINASE_ATP"/>
    <property type="match status" value="1"/>
</dbReference>
<protein>
    <recommendedName>
        <fullName evidence="8">Protein kinase domain-containing protein</fullName>
    </recommendedName>
</protein>
<evidence type="ECO:0000256" key="1">
    <source>
        <dbReference type="ARBA" id="ARBA00022527"/>
    </source>
</evidence>
<dbReference type="Gene3D" id="3.30.200.20">
    <property type="entry name" value="Phosphorylase Kinase, domain 1"/>
    <property type="match status" value="1"/>
</dbReference>
<dbReference type="InterPro" id="IPR045270">
    <property type="entry name" value="STKc_AGC"/>
</dbReference>
<dbReference type="InterPro" id="IPR017441">
    <property type="entry name" value="Protein_kinase_ATP_BS"/>
</dbReference>